<evidence type="ECO:0000256" key="1">
    <source>
        <dbReference type="SAM" id="MobiDB-lite"/>
    </source>
</evidence>
<protein>
    <submittedName>
        <fullName evidence="2">Uncharacterized protein</fullName>
    </submittedName>
</protein>
<name>A0A1F8GAE4_9BACT</name>
<proteinExistence type="predicted"/>
<dbReference type="AlphaFoldDB" id="A0A1F8GAE4"/>
<dbReference type="EMBL" id="MGKI01000012">
    <property type="protein sequence ID" value="OGN22293.1"/>
    <property type="molecule type" value="Genomic_DNA"/>
</dbReference>
<evidence type="ECO:0000313" key="3">
    <source>
        <dbReference type="Proteomes" id="UP000178227"/>
    </source>
</evidence>
<dbReference type="Proteomes" id="UP000178227">
    <property type="component" value="Unassembled WGS sequence"/>
</dbReference>
<reference evidence="2 3" key="1">
    <citation type="journal article" date="2016" name="Nat. Commun.">
        <title>Thousands of microbial genomes shed light on interconnected biogeochemical processes in an aquifer system.</title>
        <authorList>
            <person name="Anantharaman K."/>
            <person name="Brown C.T."/>
            <person name="Hug L.A."/>
            <person name="Sharon I."/>
            <person name="Castelle C.J."/>
            <person name="Probst A.J."/>
            <person name="Thomas B.C."/>
            <person name="Singh A."/>
            <person name="Wilkins M.J."/>
            <person name="Karaoz U."/>
            <person name="Brodie E.L."/>
            <person name="Williams K.H."/>
            <person name="Hubbard S.S."/>
            <person name="Banfield J.F."/>
        </authorList>
    </citation>
    <scope>NUCLEOTIDE SEQUENCE [LARGE SCALE GENOMIC DNA]</scope>
</reference>
<accession>A0A1F8GAE4</accession>
<feature type="compositionally biased region" description="Basic and acidic residues" evidence="1">
    <location>
        <begin position="29"/>
        <end position="45"/>
    </location>
</feature>
<gene>
    <name evidence="2" type="ORF">A2918_00010</name>
</gene>
<feature type="region of interest" description="Disordered" evidence="1">
    <location>
        <begin position="29"/>
        <end position="59"/>
    </location>
</feature>
<comment type="caution">
    <text evidence="2">The sequence shown here is derived from an EMBL/GenBank/DDBJ whole genome shotgun (WGS) entry which is preliminary data.</text>
</comment>
<organism evidence="2 3">
    <name type="scientific">Candidatus Yanofskybacteria bacterium RIFCSPLOWO2_01_FULL_42_49</name>
    <dbReference type="NCBI Taxonomy" id="1802694"/>
    <lineage>
        <taxon>Bacteria</taxon>
        <taxon>Candidatus Yanofskyibacteriota</taxon>
    </lineage>
</organism>
<sequence>MVNRSGGPTRGVRVGAISLKLGTEWRDRHMAETARDEGKPLEPKNSRSSGGFGNEMTVA</sequence>
<evidence type="ECO:0000313" key="2">
    <source>
        <dbReference type="EMBL" id="OGN22293.1"/>
    </source>
</evidence>